<accession>A0A4Y5ZQ56</accession>
<dbReference type="EMBL" id="CP041054">
    <property type="protein sequence ID" value="QDE47741.1"/>
    <property type="molecule type" value="Genomic_DNA"/>
</dbReference>
<evidence type="ECO:0000313" key="1">
    <source>
        <dbReference type="EMBL" id="QDE47741.1"/>
    </source>
</evidence>
<reference evidence="1 2" key="1">
    <citation type="submission" date="2019-06" db="EMBL/GenBank/DDBJ databases">
        <title>Whole genome sequencing of XDR Enterobacter.</title>
        <authorList>
            <person name="Gnana Soundari P."/>
            <person name="Vijayakumar R."/>
            <person name="Krishnan P."/>
        </authorList>
    </citation>
    <scope>NUCLEOTIDE SEQUENCE [LARGE SCALE GENOMIC DNA]</scope>
    <source>
        <strain evidence="1 2">C126</strain>
    </source>
</reference>
<evidence type="ECO:0000313" key="2">
    <source>
        <dbReference type="Proteomes" id="UP000318237"/>
    </source>
</evidence>
<gene>
    <name evidence="1" type="ORF">EIN43_25580</name>
</gene>
<proteinExistence type="predicted"/>
<dbReference type="AlphaFoldDB" id="A0A4Y5ZQ56"/>
<sequence>MMKNGELLAKDILPLLVMSSKRQHRRAELSKSLKSNRVAMMRLRTTMQLAQKNFFESGFGSQLTDTFNGLTDAIDSNRDAFKTLGAIAGNVIKGFTDAGYTVYNSFILIEALIKSMFLNCPRPLRDSAIQQRMRQELRSSLVRSSSWLALFVGLSASRIR</sequence>
<protein>
    <submittedName>
        <fullName evidence="1">Uncharacterized protein</fullName>
    </submittedName>
</protein>
<name>A0A4Y5ZQ56_9ENTR</name>
<organism evidence="1 2">
    <name type="scientific">Enterobacter hormaechei</name>
    <dbReference type="NCBI Taxonomy" id="158836"/>
    <lineage>
        <taxon>Bacteria</taxon>
        <taxon>Pseudomonadati</taxon>
        <taxon>Pseudomonadota</taxon>
        <taxon>Gammaproteobacteria</taxon>
        <taxon>Enterobacterales</taxon>
        <taxon>Enterobacteriaceae</taxon>
        <taxon>Enterobacter</taxon>
        <taxon>Enterobacter cloacae complex</taxon>
    </lineage>
</organism>
<dbReference type="Proteomes" id="UP000318237">
    <property type="component" value="Chromosome"/>
</dbReference>